<reference evidence="3" key="1">
    <citation type="submission" date="2020-10" db="EMBL/GenBank/DDBJ databases">
        <authorList>
            <person name="Kikuchi T."/>
        </authorList>
    </citation>
    <scope>NUCLEOTIDE SEQUENCE</scope>
    <source>
        <strain evidence="3">NKZ352</strain>
    </source>
</reference>
<dbReference type="InterPro" id="IPR000494">
    <property type="entry name" value="Rcpt_L-dom"/>
</dbReference>
<feature type="domain" description="Receptor L-domain" evidence="2">
    <location>
        <begin position="18"/>
        <end position="110"/>
    </location>
</feature>
<name>A0A8S1GWQ4_9PELO</name>
<evidence type="ECO:0000256" key="1">
    <source>
        <dbReference type="SAM" id="Phobius"/>
    </source>
</evidence>
<keyword evidence="4" id="KW-1185">Reference proteome</keyword>
<accession>A0A8S1GWQ4</accession>
<evidence type="ECO:0000259" key="2">
    <source>
        <dbReference type="Pfam" id="PF01030"/>
    </source>
</evidence>
<evidence type="ECO:0000313" key="3">
    <source>
        <dbReference type="EMBL" id="CAD6187775.1"/>
    </source>
</evidence>
<keyword evidence="1" id="KW-1133">Transmembrane helix</keyword>
<dbReference type="InterPro" id="IPR036941">
    <property type="entry name" value="Rcpt_L-dom_sf"/>
</dbReference>
<keyword evidence="1" id="KW-0812">Transmembrane</keyword>
<organism evidence="3 4">
    <name type="scientific">Caenorhabditis auriculariae</name>
    <dbReference type="NCBI Taxonomy" id="2777116"/>
    <lineage>
        <taxon>Eukaryota</taxon>
        <taxon>Metazoa</taxon>
        <taxon>Ecdysozoa</taxon>
        <taxon>Nematoda</taxon>
        <taxon>Chromadorea</taxon>
        <taxon>Rhabditida</taxon>
        <taxon>Rhabditina</taxon>
        <taxon>Rhabditomorpha</taxon>
        <taxon>Rhabditoidea</taxon>
        <taxon>Rhabditidae</taxon>
        <taxon>Peloderinae</taxon>
        <taxon>Caenorhabditis</taxon>
    </lineage>
</organism>
<sequence length="182" mass="20561">MEDMKFLAADLYVWNSACESFDGELHLTDFITPIDFRNLTIIHGSLVISSTNLYKLPTFRNLQRINTKGGRLGLVITNNPLLMDISGIANLSYVVSSESRIFLLQNNPSLDPTLQPEWTFQKDYFISMVTRSPSISEDEIQHMTLSIGLVTLSVLLLTFATVYSSGMDLLYTIRKATSKKRK</sequence>
<dbReference type="EMBL" id="CAJGYM010000007">
    <property type="protein sequence ID" value="CAD6187775.1"/>
    <property type="molecule type" value="Genomic_DNA"/>
</dbReference>
<proteinExistence type="predicted"/>
<dbReference type="SUPFAM" id="SSF52058">
    <property type="entry name" value="L domain-like"/>
    <property type="match status" value="1"/>
</dbReference>
<gene>
    <name evidence="3" type="ORF">CAUJ_LOCUS3694</name>
</gene>
<protein>
    <recommendedName>
        <fullName evidence="2">Receptor L-domain domain-containing protein</fullName>
    </recommendedName>
</protein>
<dbReference type="AlphaFoldDB" id="A0A8S1GWQ4"/>
<dbReference type="Proteomes" id="UP000835052">
    <property type="component" value="Unassembled WGS sequence"/>
</dbReference>
<dbReference type="Gene3D" id="3.80.20.20">
    <property type="entry name" value="Receptor L-domain"/>
    <property type="match status" value="1"/>
</dbReference>
<dbReference type="Pfam" id="PF01030">
    <property type="entry name" value="Recep_L_domain"/>
    <property type="match status" value="1"/>
</dbReference>
<feature type="transmembrane region" description="Helical" evidence="1">
    <location>
        <begin position="145"/>
        <end position="173"/>
    </location>
</feature>
<comment type="caution">
    <text evidence="3">The sequence shown here is derived from an EMBL/GenBank/DDBJ whole genome shotgun (WGS) entry which is preliminary data.</text>
</comment>
<keyword evidence="1" id="KW-0472">Membrane</keyword>
<evidence type="ECO:0000313" key="4">
    <source>
        <dbReference type="Proteomes" id="UP000835052"/>
    </source>
</evidence>